<comment type="caution">
    <text evidence="1">The sequence shown here is derived from an EMBL/GenBank/DDBJ whole genome shotgun (WGS) entry which is preliminary data.</text>
</comment>
<sequence length="54" mass="6160">MSHVNFDIAQKLPRKNGKNAKGFEDRIRIIFKNICYVAEVALPLDVNHMNESSS</sequence>
<name>A0ABM8VXY3_GIGMA</name>
<keyword evidence="2" id="KW-1185">Reference proteome</keyword>
<reference evidence="1 2" key="1">
    <citation type="submission" date="2021-06" db="EMBL/GenBank/DDBJ databases">
        <authorList>
            <person name="Kallberg Y."/>
            <person name="Tangrot J."/>
            <person name="Rosling A."/>
        </authorList>
    </citation>
    <scope>NUCLEOTIDE SEQUENCE [LARGE SCALE GENOMIC DNA]</scope>
    <source>
        <strain evidence="1 2">120-4 pot B 10/14</strain>
    </source>
</reference>
<gene>
    <name evidence="1" type="ORF">GMARGA_LOCUS943</name>
</gene>
<evidence type="ECO:0000313" key="1">
    <source>
        <dbReference type="EMBL" id="CAG8474631.1"/>
    </source>
</evidence>
<proteinExistence type="predicted"/>
<evidence type="ECO:0000313" key="2">
    <source>
        <dbReference type="Proteomes" id="UP000789901"/>
    </source>
</evidence>
<dbReference type="EMBL" id="CAJVQB010000205">
    <property type="protein sequence ID" value="CAG8474631.1"/>
    <property type="molecule type" value="Genomic_DNA"/>
</dbReference>
<accession>A0ABM8VXY3</accession>
<dbReference type="Proteomes" id="UP000789901">
    <property type="component" value="Unassembled WGS sequence"/>
</dbReference>
<organism evidence="1 2">
    <name type="scientific">Gigaspora margarita</name>
    <dbReference type="NCBI Taxonomy" id="4874"/>
    <lineage>
        <taxon>Eukaryota</taxon>
        <taxon>Fungi</taxon>
        <taxon>Fungi incertae sedis</taxon>
        <taxon>Mucoromycota</taxon>
        <taxon>Glomeromycotina</taxon>
        <taxon>Glomeromycetes</taxon>
        <taxon>Diversisporales</taxon>
        <taxon>Gigasporaceae</taxon>
        <taxon>Gigaspora</taxon>
    </lineage>
</organism>
<protein>
    <submittedName>
        <fullName evidence="1">32698_t:CDS:1</fullName>
    </submittedName>
</protein>